<dbReference type="PROSITE" id="PS51032">
    <property type="entry name" value="AP2_ERF"/>
    <property type="match status" value="1"/>
</dbReference>
<accession>A0A6J5LT20</accession>
<keyword evidence="2" id="KW-0238">DNA-binding</keyword>
<feature type="domain" description="AP2/ERF" evidence="4">
    <location>
        <begin position="115"/>
        <end position="169"/>
    </location>
</feature>
<dbReference type="EMBL" id="LR796704">
    <property type="protein sequence ID" value="CAB4160816.1"/>
    <property type="molecule type" value="Genomic_DNA"/>
</dbReference>
<evidence type="ECO:0000313" key="6">
    <source>
        <dbReference type="EMBL" id="CAB4160816.1"/>
    </source>
</evidence>
<dbReference type="EMBL" id="LR796335">
    <property type="protein sequence ID" value="CAB4137535.1"/>
    <property type="molecule type" value="Genomic_DNA"/>
</dbReference>
<keyword evidence="1" id="KW-0805">Transcription regulation</keyword>
<evidence type="ECO:0000256" key="1">
    <source>
        <dbReference type="ARBA" id="ARBA00023015"/>
    </source>
</evidence>
<gene>
    <name evidence="5" type="ORF">UFOVP320_42</name>
    <name evidence="6" type="ORF">UFOVP768_20</name>
</gene>
<sequence length="169" mass="18765">MPQKREITIVGDVAMVPLTRGFVAQIDASDLHKVAGFNWFAVVQSHTVYAVRRVSGVKGRGSKVSMHRQIIGATDDVHVDHVDLNGLNNKRENLRVATPQQNCFNRRKTRANTSGFKGVCWNKRCEKWQAGIRINGKTTHLGLFETAEAAHDAYCKAASAHHGEYARAD</sequence>
<dbReference type="InterPro" id="IPR001471">
    <property type="entry name" value="AP2/ERF_dom"/>
</dbReference>
<dbReference type="SUPFAM" id="SSF54171">
    <property type="entry name" value="DNA-binding domain"/>
    <property type="match status" value="1"/>
</dbReference>
<keyword evidence="5" id="KW-0255">Endonuclease</keyword>
<keyword evidence="5" id="KW-0540">Nuclease</keyword>
<dbReference type="InterPro" id="IPR036955">
    <property type="entry name" value="AP2/ERF_dom_sf"/>
</dbReference>
<dbReference type="GO" id="GO:0003700">
    <property type="term" value="F:DNA-binding transcription factor activity"/>
    <property type="evidence" value="ECO:0007669"/>
    <property type="project" value="InterPro"/>
</dbReference>
<dbReference type="InterPro" id="IPR044925">
    <property type="entry name" value="His-Me_finger_sf"/>
</dbReference>
<evidence type="ECO:0000313" key="5">
    <source>
        <dbReference type="EMBL" id="CAB4137535.1"/>
    </source>
</evidence>
<proteinExistence type="predicted"/>
<dbReference type="SUPFAM" id="SSF54060">
    <property type="entry name" value="His-Me finger endonucleases"/>
    <property type="match status" value="1"/>
</dbReference>
<evidence type="ECO:0000256" key="2">
    <source>
        <dbReference type="ARBA" id="ARBA00023125"/>
    </source>
</evidence>
<dbReference type="Gene3D" id="3.90.75.20">
    <property type="match status" value="1"/>
</dbReference>
<reference evidence="5" key="1">
    <citation type="submission" date="2020-04" db="EMBL/GenBank/DDBJ databases">
        <authorList>
            <person name="Chiriac C."/>
            <person name="Salcher M."/>
            <person name="Ghai R."/>
            <person name="Kavagutti S V."/>
        </authorList>
    </citation>
    <scope>NUCLEOTIDE SEQUENCE</scope>
</reference>
<evidence type="ECO:0000259" key="4">
    <source>
        <dbReference type="PROSITE" id="PS51032"/>
    </source>
</evidence>
<keyword evidence="5" id="KW-0378">Hydrolase</keyword>
<dbReference type="GO" id="GO:0004519">
    <property type="term" value="F:endonuclease activity"/>
    <property type="evidence" value="ECO:0007669"/>
    <property type="project" value="UniProtKB-KW"/>
</dbReference>
<keyword evidence="3" id="KW-0804">Transcription</keyword>
<evidence type="ECO:0000256" key="3">
    <source>
        <dbReference type="ARBA" id="ARBA00023163"/>
    </source>
</evidence>
<organism evidence="5">
    <name type="scientific">uncultured Caudovirales phage</name>
    <dbReference type="NCBI Taxonomy" id="2100421"/>
    <lineage>
        <taxon>Viruses</taxon>
        <taxon>Duplodnaviria</taxon>
        <taxon>Heunggongvirae</taxon>
        <taxon>Uroviricota</taxon>
        <taxon>Caudoviricetes</taxon>
        <taxon>Peduoviridae</taxon>
        <taxon>Maltschvirus</taxon>
        <taxon>Maltschvirus maltsch</taxon>
    </lineage>
</organism>
<dbReference type="Gene3D" id="3.30.730.10">
    <property type="entry name" value="AP2/ERF domain"/>
    <property type="match status" value="1"/>
</dbReference>
<dbReference type="InterPro" id="IPR016177">
    <property type="entry name" value="DNA-bd_dom_sf"/>
</dbReference>
<name>A0A6J5LT20_9CAUD</name>
<dbReference type="GO" id="GO:0003677">
    <property type="term" value="F:DNA binding"/>
    <property type="evidence" value="ECO:0007669"/>
    <property type="project" value="UniProtKB-KW"/>
</dbReference>
<protein>
    <submittedName>
        <fullName evidence="5">Putative NHN endonuclease</fullName>
    </submittedName>
</protein>